<dbReference type="EMBL" id="CP053708">
    <property type="protein sequence ID" value="QKE89414.1"/>
    <property type="molecule type" value="Genomic_DNA"/>
</dbReference>
<keyword evidence="2" id="KW-0560">Oxidoreductase</keyword>
<dbReference type="Gene3D" id="3.40.50.720">
    <property type="entry name" value="NAD(P)-binding Rossmann-like Domain"/>
    <property type="match status" value="1"/>
</dbReference>
<dbReference type="FunFam" id="3.40.50.720:FF:000047">
    <property type="entry name" value="NADP-dependent L-serine/L-allo-threonine dehydrogenase"/>
    <property type="match status" value="1"/>
</dbReference>
<keyword evidence="5" id="KW-1185">Reference proteome</keyword>
<sequence length="251" mass="26697">MTLTIFITGATAGFGKATAERLIGDGHRVIATGRRRDRLDSLAAQLGPRLLPVTLDVTDAEAVASLPGSLPEDWREIDVLVANAGLALGLGPAWQNKLEDWNRMVATNVGGVLGPVRALLPGMVERDRGHVVTIGSVAGSYPYPGGNVYGGTKAFVAQFMLNLKADLIGTGVRVTNIEPGMVGGSEFSNVRFGDDDKAAAVYRNADPLMPEDIAETIAWVIGLPGRVNINRIEMMPRTQASAPLAIKRRED</sequence>
<dbReference type="Proteomes" id="UP000500767">
    <property type="component" value="Chromosome"/>
</dbReference>
<dbReference type="RefSeq" id="WP_171834409.1">
    <property type="nucleotide sequence ID" value="NZ_CP053708.1"/>
</dbReference>
<evidence type="ECO:0000313" key="4">
    <source>
        <dbReference type="EMBL" id="QKE89414.1"/>
    </source>
</evidence>
<evidence type="ECO:0000256" key="2">
    <source>
        <dbReference type="ARBA" id="ARBA00023002"/>
    </source>
</evidence>
<dbReference type="PANTHER" id="PTHR42901:SF1">
    <property type="entry name" value="ALCOHOL DEHYDROGENASE"/>
    <property type="match status" value="1"/>
</dbReference>
<evidence type="ECO:0000256" key="1">
    <source>
        <dbReference type="ARBA" id="ARBA00006484"/>
    </source>
</evidence>
<evidence type="ECO:0000256" key="3">
    <source>
        <dbReference type="RuleBase" id="RU000363"/>
    </source>
</evidence>
<dbReference type="Pfam" id="PF00106">
    <property type="entry name" value="adh_short"/>
    <property type="match status" value="1"/>
</dbReference>
<dbReference type="PANTHER" id="PTHR42901">
    <property type="entry name" value="ALCOHOL DEHYDROGENASE"/>
    <property type="match status" value="1"/>
</dbReference>
<protein>
    <submittedName>
        <fullName evidence="4">SDR family NAD(P)-dependent oxidoreductase</fullName>
    </submittedName>
</protein>
<accession>A0A6M8HM19</accession>
<gene>
    <name evidence="4" type="ORF">HN018_04620</name>
</gene>
<dbReference type="InterPro" id="IPR002347">
    <property type="entry name" value="SDR_fam"/>
</dbReference>
<dbReference type="KEGG" id="lck:HN018_04620"/>
<reference evidence="4 5" key="1">
    <citation type="journal article" date="2014" name="World J. Microbiol. Biotechnol.">
        <title>Biodiversity and physiological characteristics of Antarctic and Arctic lichens-associated bacteria.</title>
        <authorList>
            <person name="Lee Y.M."/>
            <person name="Kim E.H."/>
            <person name="Lee H.K."/>
            <person name="Hong S.G."/>
        </authorList>
    </citation>
    <scope>NUCLEOTIDE SEQUENCE [LARGE SCALE GENOMIC DNA]</scope>
    <source>
        <strain evidence="4 5">PAMC 26569</strain>
    </source>
</reference>
<organism evidence="4 5">
    <name type="scientific">Lichenicola cladoniae</name>
    <dbReference type="NCBI Taxonomy" id="1484109"/>
    <lineage>
        <taxon>Bacteria</taxon>
        <taxon>Pseudomonadati</taxon>
        <taxon>Pseudomonadota</taxon>
        <taxon>Alphaproteobacteria</taxon>
        <taxon>Acetobacterales</taxon>
        <taxon>Acetobacteraceae</taxon>
        <taxon>Lichenicola</taxon>
    </lineage>
</organism>
<dbReference type="GO" id="GO:0016616">
    <property type="term" value="F:oxidoreductase activity, acting on the CH-OH group of donors, NAD or NADP as acceptor"/>
    <property type="evidence" value="ECO:0007669"/>
    <property type="project" value="UniProtKB-ARBA"/>
</dbReference>
<proteinExistence type="inferred from homology"/>
<evidence type="ECO:0000313" key="5">
    <source>
        <dbReference type="Proteomes" id="UP000500767"/>
    </source>
</evidence>
<name>A0A6M8HM19_9PROT</name>
<dbReference type="PRINTS" id="PR00081">
    <property type="entry name" value="GDHRDH"/>
</dbReference>
<dbReference type="PRINTS" id="PR00080">
    <property type="entry name" value="SDRFAMILY"/>
</dbReference>
<comment type="similarity">
    <text evidence="1 3">Belongs to the short-chain dehydrogenases/reductases (SDR) family.</text>
</comment>
<dbReference type="AlphaFoldDB" id="A0A6M8HM19"/>
<dbReference type="InterPro" id="IPR036291">
    <property type="entry name" value="NAD(P)-bd_dom_sf"/>
</dbReference>
<dbReference type="SUPFAM" id="SSF51735">
    <property type="entry name" value="NAD(P)-binding Rossmann-fold domains"/>
    <property type="match status" value="1"/>
</dbReference>